<evidence type="ECO:0000313" key="3">
    <source>
        <dbReference type="Proteomes" id="UP001225576"/>
    </source>
</evidence>
<name>A0AAW6ZM20_9ACTO</name>
<dbReference type="Proteomes" id="UP001225576">
    <property type="component" value="Unassembled WGS sequence"/>
</dbReference>
<dbReference type="AlphaFoldDB" id="A0AAW6ZM20"/>
<reference evidence="2" key="1">
    <citation type="submission" date="2023-05" db="EMBL/GenBank/DDBJ databases">
        <title>Genomic Catalog of Human Bladder Bacteria.</title>
        <authorList>
            <person name="Du J."/>
        </authorList>
    </citation>
    <scope>NUCLEOTIDE SEQUENCE</scope>
    <source>
        <strain evidence="2">UMB1304A</strain>
    </source>
</reference>
<comment type="caution">
    <text evidence="2">The sequence shown here is derived from an EMBL/GenBank/DDBJ whole genome shotgun (WGS) entry which is preliminary data.</text>
</comment>
<sequence length="114" mass="12780">MASEAQHAAVREPNDQGESDRAIAQLTARLYASAELLPINRGTVFGHWPYGAADAREKAHLDRSPMLGDPEIDEEMTMHQRAELVEAVTRLRKTLDLSHIRKADMPRSESHPLQ</sequence>
<feature type="region of interest" description="Disordered" evidence="1">
    <location>
        <begin position="1"/>
        <end position="20"/>
    </location>
</feature>
<dbReference type="EMBL" id="JASPDQ010000028">
    <property type="protein sequence ID" value="MDK8602623.1"/>
    <property type="molecule type" value="Genomic_DNA"/>
</dbReference>
<gene>
    <name evidence="2" type="ORF">QP858_09160</name>
</gene>
<organism evidence="2 3">
    <name type="scientific">Trueperella bernardiae</name>
    <dbReference type="NCBI Taxonomy" id="59561"/>
    <lineage>
        <taxon>Bacteria</taxon>
        <taxon>Bacillati</taxon>
        <taxon>Actinomycetota</taxon>
        <taxon>Actinomycetes</taxon>
        <taxon>Actinomycetales</taxon>
        <taxon>Actinomycetaceae</taxon>
        <taxon>Trueperella</taxon>
    </lineage>
</organism>
<evidence type="ECO:0000256" key="1">
    <source>
        <dbReference type="SAM" id="MobiDB-lite"/>
    </source>
</evidence>
<accession>A0AAW6ZM20</accession>
<protein>
    <submittedName>
        <fullName evidence="2">Uncharacterized protein</fullName>
    </submittedName>
</protein>
<feature type="compositionally biased region" description="Basic and acidic residues" evidence="1">
    <location>
        <begin position="9"/>
        <end position="20"/>
    </location>
</feature>
<dbReference type="RefSeq" id="WP_285171043.1">
    <property type="nucleotide sequence ID" value="NZ_JASPDQ010000028.1"/>
</dbReference>
<proteinExistence type="predicted"/>
<evidence type="ECO:0000313" key="2">
    <source>
        <dbReference type="EMBL" id="MDK8602623.1"/>
    </source>
</evidence>